<evidence type="ECO:0000313" key="2">
    <source>
        <dbReference type="Proteomes" id="UP000316621"/>
    </source>
</evidence>
<proteinExistence type="predicted"/>
<name>A0A4Y7J2N9_PAPSO</name>
<dbReference type="AlphaFoldDB" id="A0A4Y7J2N9"/>
<dbReference type="EMBL" id="CM010717">
    <property type="protein sequence ID" value="RZC54221.1"/>
    <property type="molecule type" value="Genomic_DNA"/>
</dbReference>
<protein>
    <submittedName>
        <fullName evidence="1">Uncharacterized protein</fullName>
    </submittedName>
</protein>
<keyword evidence="2" id="KW-1185">Reference proteome</keyword>
<gene>
    <name evidence="1" type="ORF">C5167_013073</name>
</gene>
<accession>A0A4Y7J2N9</accession>
<dbReference type="Proteomes" id="UP000316621">
    <property type="component" value="Chromosome 3"/>
</dbReference>
<organism evidence="1 2">
    <name type="scientific">Papaver somniferum</name>
    <name type="common">Opium poppy</name>
    <dbReference type="NCBI Taxonomy" id="3469"/>
    <lineage>
        <taxon>Eukaryota</taxon>
        <taxon>Viridiplantae</taxon>
        <taxon>Streptophyta</taxon>
        <taxon>Embryophyta</taxon>
        <taxon>Tracheophyta</taxon>
        <taxon>Spermatophyta</taxon>
        <taxon>Magnoliopsida</taxon>
        <taxon>Ranunculales</taxon>
        <taxon>Papaveraceae</taxon>
        <taxon>Papaveroideae</taxon>
        <taxon>Papaver</taxon>
    </lineage>
</organism>
<evidence type="ECO:0000313" key="1">
    <source>
        <dbReference type="EMBL" id="RZC54221.1"/>
    </source>
</evidence>
<reference evidence="1 2" key="1">
    <citation type="journal article" date="2018" name="Science">
        <title>The opium poppy genome and morphinan production.</title>
        <authorList>
            <person name="Guo L."/>
            <person name="Winzer T."/>
            <person name="Yang X."/>
            <person name="Li Y."/>
            <person name="Ning Z."/>
            <person name="He Z."/>
            <person name="Teodor R."/>
            <person name="Lu Y."/>
            <person name="Bowser T.A."/>
            <person name="Graham I.A."/>
            <person name="Ye K."/>
        </authorList>
    </citation>
    <scope>NUCLEOTIDE SEQUENCE [LARGE SCALE GENOMIC DNA]</scope>
    <source>
        <strain evidence="2">cv. HN1</strain>
        <tissue evidence="1">Leaves</tissue>
    </source>
</reference>
<dbReference type="Gramene" id="RZC54221">
    <property type="protein sequence ID" value="RZC54221"/>
    <property type="gene ID" value="C5167_013073"/>
</dbReference>
<sequence length="24" mass="2798">MKFQDDEIDGRICQSTQTPLLFVI</sequence>